<dbReference type="STRING" id="556325.BHE16_07085"/>
<dbReference type="Pfam" id="PF12840">
    <property type="entry name" value="HTH_20"/>
    <property type="match status" value="1"/>
</dbReference>
<gene>
    <name evidence="3" type="ORF">BHE16_07085</name>
</gene>
<protein>
    <submittedName>
        <fullName evidence="3">ArsR family transcriptional regulator</fullName>
    </submittedName>
</protein>
<dbReference type="PANTHER" id="PTHR43428:SF1">
    <property type="entry name" value="ARSENATE REDUCTASE"/>
    <property type="match status" value="1"/>
</dbReference>
<sequence length="230" mass="25493">METELSSEFEARVAKHAALADPLRLRIVDLLTFGDYSPMELRQTLGLPGNLLSHHLQALESAGLVIRRRSEADRRRMYVHLVPGSLENLMPQQLKNAQRILFVCTHNSARSQLAAALWDIKSDLPSASAGTHPSPHVAEGAVAAAQRHGLTLENTTPKHLDEVLTEHDFVVTVCDNAHEELADLPQIHWSIPDPLTLNTPQAFEDAFRDIAERIGSLAPRIETPHPRKTS</sequence>
<organism evidence="3 4">
    <name type="scientific">Neomicrococcus aestuarii</name>
    <dbReference type="NCBI Taxonomy" id="556325"/>
    <lineage>
        <taxon>Bacteria</taxon>
        <taxon>Bacillati</taxon>
        <taxon>Actinomycetota</taxon>
        <taxon>Actinomycetes</taxon>
        <taxon>Micrococcales</taxon>
        <taxon>Micrococcaceae</taxon>
        <taxon>Neomicrococcus</taxon>
    </lineage>
</organism>
<dbReference type="Gene3D" id="1.10.10.10">
    <property type="entry name" value="Winged helix-like DNA-binding domain superfamily/Winged helix DNA-binding domain"/>
    <property type="match status" value="1"/>
</dbReference>
<dbReference type="InterPro" id="IPR036196">
    <property type="entry name" value="Ptyr_pPase_sf"/>
</dbReference>
<dbReference type="EMBL" id="CP018135">
    <property type="protein sequence ID" value="APF40812.1"/>
    <property type="molecule type" value="Genomic_DNA"/>
</dbReference>
<dbReference type="InterPro" id="IPR001845">
    <property type="entry name" value="HTH_ArsR_DNA-bd_dom"/>
</dbReference>
<dbReference type="Gene3D" id="3.40.50.2300">
    <property type="match status" value="1"/>
</dbReference>
<accession>A0A1L2ZP19</accession>
<dbReference type="InterPro" id="IPR023485">
    <property type="entry name" value="Ptyr_pPase"/>
</dbReference>
<dbReference type="KEGG" id="nae:BHE16_07085"/>
<evidence type="ECO:0000256" key="1">
    <source>
        <dbReference type="ARBA" id="ARBA00022849"/>
    </source>
</evidence>
<keyword evidence="4" id="KW-1185">Reference proteome</keyword>
<dbReference type="Pfam" id="PF01451">
    <property type="entry name" value="LMWPc"/>
    <property type="match status" value="1"/>
</dbReference>
<dbReference type="InterPro" id="IPR011991">
    <property type="entry name" value="ArsR-like_HTH"/>
</dbReference>
<dbReference type="InterPro" id="IPR036390">
    <property type="entry name" value="WH_DNA-bd_sf"/>
</dbReference>
<dbReference type="RefSeq" id="WP_071894289.1">
    <property type="nucleotide sequence ID" value="NZ_CP018135.1"/>
</dbReference>
<evidence type="ECO:0000259" key="2">
    <source>
        <dbReference type="PROSITE" id="PS50987"/>
    </source>
</evidence>
<dbReference type="AlphaFoldDB" id="A0A1L2ZP19"/>
<evidence type="ECO:0000313" key="3">
    <source>
        <dbReference type="EMBL" id="APF40812.1"/>
    </source>
</evidence>
<feature type="domain" description="HTH arsR-type" evidence="2">
    <location>
        <begin position="5"/>
        <end position="101"/>
    </location>
</feature>
<dbReference type="SUPFAM" id="SSF52788">
    <property type="entry name" value="Phosphotyrosine protein phosphatases I"/>
    <property type="match status" value="1"/>
</dbReference>
<dbReference type="SUPFAM" id="SSF46785">
    <property type="entry name" value="Winged helix' DNA-binding domain"/>
    <property type="match status" value="1"/>
</dbReference>
<dbReference type="OrthoDB" id="9784339at2"/>
<dbReference type="SMART" id="SM00226">
    <property type="entry name" value="LMWPc"/>
    <property type="match status" value="1"/>
</dbReference>
<proteinExistence type="predicted"/>
<dbReference type="PANTHER" id="PTHR43428">
    <property type="entry name" value="ARSENATE REDUCTASE"/>
    <property type="match status" value="1"/>
</dbReference>
<dbReference type="PROSITE" id="PS50987">
    <property type="entry name" value="HTH_ARSR_2"/>
    <property type="match status" value="1"/>
</dbReference>
<dbReference type="InterPro" id="IPR036388">
    <property type="entry name" value="WH-like_DNA-bd_sf"/>
</dbReference>
<dbReference type="GO" id="GO:0046685">
    <property type="term" value="P:response to arsenic-containing substance"/>
    <property type="evidence" value="ECO:0007669"/>
    <property type="project" value="UniProtKB-KW"/>
</dbReference>
<dbReference type="GO" id="GO:0003700">
    <property type="term" value="F:DNA-binding transcription factor activity"/>
    <property type="evidence" value="ECO:0007669"/>
    <property type="project" value="InterPro"/>
</dbReference>
<dbReference type="Proteomes" id="UP000183530">
    <property type="component" value="Chromosome"/>
</dbReference>
<reference evidence="3 4" key="1">
    <citation type="submission" date="2016-11" db="EMBL/GenBank/DDBJ databases">
        <title>Genome sequencing of Zhihengliuella aestuarii B18 antagonistic to Plasmodiophora brassicae.</title>
        <authorList>
            <person name="Luo Y."/>
        </authorList>
    </citation>
    <scope>NUCLEOTIDE SEQUENCE [LARGE SCALE GENOMIC DNA]</scope>
    <source>
        <strain evidence="3 4">B18</strain>
    </source>
</reference>
<dbReference type="SMART" id="SM00418">
    <property type="entry name" value="HTH_ARSR"/>
    <property type="match status" value="1"/>
</dbReference>
<dbReference type="CDD" id="cd00090">
    <property type="entry name" value="HTH_ARSR"/>
    <property type="match status" value="1"/>
</dbReference>
<keyword evidence="1" id="KW-0059">Arsenical resistance</keyword>
<evidence type="ECO:0000313" key="4">
    <source>
        <dbReference type="Proteomes" id="UP000183530"/>
    </source>
</evidence>
<dbReference type="PRINTS" id="PR00778">
    <property type="entry name" value="HTHARSR"/>
</dbReference>
<name>A0A1L2ZP19_9MICC</name>